<evidence type="ECO:0000256" key="2">
    <source>
        <dbReference type="SAM" id="SignalP"/>
    </source>
</evidence>
<dbReference type="Proteomes" id="UP000002316">
    <property type="component" value="Chromosome 7"/>
</dbReference>
<accession>C9ZTJ8</accession>
<keyword evidence="2" id="KW-0732">Signal</keyword>
<name>C9ZTJ8_TRYB9</name>
<proteinExistence type="predicted"/>
<keyword evidence="1" id="KW-1133">Transmembrane helix</keyword>
<keyword evidence="1" id="KW-0812">Transmembrane</keyword>
<dbReference type="RefSeq" id="XP_011775013.1">
    <property type="nucleotide sequence ID" value="XM_011776711.1"/>
</dbReference>
<reference evidence="4" key="1">
    <citation type="journal article" date="2010" name="PLoS Negl. Trop. Dis.">
        <title>The genome sequence of Trypanosoma brucei gambiense, causative agent of chronic human african trypanosomiasis.</title>
        <authorList>
            <person name="Jackson A.P."/>
            <person name="Sanders M."/>
            <person name="Berry A."/>
            <person name="McQuillan J."/>
            <person name="Aslett M.A."/>
            <person name="Quail M.A."/>
            <person name="Chukualim B."/>
            <person name="Capewell P."/>
            <person name="MacLeod A."/>
            <person name="Melville S.E."/>
            <person name="Gibson W."/>
            <person name="Barry J.D."/>
            <person name="Berriman M."/>
            <person name="Hertz-Fowler C."/>
        </authorList>
    </citation>
    <scope>NUCLEOTIDE SEQUENCE [LARGE SCALE GENOMIC DNA]</scope>
    <source>
        <strain evidence="4">MHOM/CI/86/DAL972</strain>
    </source>
</reference>
<evidence type="ECO:0008006" key="5">
    <source>
        <dbReference type="Google" id="ProtNLM"/>
    </source>
</evidence>
<evidence type="ECO:0000313" key="3">
    <source>
        <dbReference type="EMBL" id="CBH12733.1"/>
    </source>
</evidence>
<protein>
    <recommendedName>
        <fullName evidence="5">T. brucei spp.-specific protein</fullName>
    </recommendedName>
</protein>
<dbReference type="GeneID" id="23862897"/>
<dbReference type="KEGG" id="tbg:TbgDal_VII6272"/>
<evidence type="ECO:0000313" key="4">
    <source>
        <dbReference type="Proteomes" id="UP000002316"/>
    </source>
</evidence>
<feature type="chain" id="PRO_5003005620" description="T. brucei spp.-specific protein" evidence="2">
    <location>
        <begin position="17"/>
        <end position="116"/>
    </location>
</feature>
<feature type="transmembrane region" description="Helical" evidence="1">
    <location>
        <begin position="48"/>
        <end position="66"/>
    </location>
</feature>
<evidence type="ECO:0000256" key="1">
    <source>
        <dbReference type="SAM" id="Phobius"/>
    </source>
</evidence>
<feature type="signal peptide" evidence="2">
    <location>
        <begin position="1"/>
        <end position="16"/>
    </location>
</feature>
<gene>
    <name evidence="3" type="ORF">TbgDal_VII6272</name>
</gene>
<dbReference type="EMBL" id="FN554970">
    <property type="protein sequence ID" value="CBH12733.1"/>
    <property type="molecule type" value="Genomic_DNA"/>
</dbReference>
<dbReference type="AlphaFoldDB" id="C9ZTJ8"/>
<organism evidence="3 4">
    <name type="scientific">Trypanosoma brucei gambiense (strain MHOM/CI/86/DAL972)</name>
    <dbReference type="NCBI Taxonomy" id="679716"/>
    <lineage>
        <taxon>Eukaryota</taxon>
        <taxon>Discoba</taxon>
        <taxon>Euglenozoa</taxon>
        <taxon>Kinetoplastea</taxon>
        <taxon>Metakinetoplastina</taxon>
        <taxon>Trypanosomatida</taxon>
        <taxon>Trypanosomatidae</taxon>
        <taxon>Trypanosoma</taxon>
    </lineage>
</organism>
<keyword evidence="1" id="KW-0472">Membrane</keyword>
<sequence>MIMFLHACVLLVCVNGNRHMSNVSLSFFPLLAVHVMDESLVCSALYLFLSHTHTFTVLFLLFYNWLMVIRGRVCFTAEVAVRGAEKPTRSCGVIEAGNGRSFTLQYFSELRFVFLS</sequence>